<comment type="caution">
    <text evidence="5">The sequence shown here is derived from an EMBL/GenBank/DDBJ whole genome shotgun (WGS) entry which is preliminary data.</text>
</comment>
<dbReference type="PANTHER" id="PTHR30204:SF67">
    <property type="entry name" value="HTH-TYPE TRANSCRIPTIONAL REGULATOR MLRA-RELATED"/>
    <property type="match status" value="1"/>
</dbReference>
<evidence type="ECO:0000313" key="6">
    <source>
        <dbReference type="Proteomes" id="UP000225766"/>
    </source>
</evidence>
<gene>
    <name evidence="5" type="ORF">COD19_27170</name>
</gene>
<dbReference type="SMART" id="SM00422">
    <property type="entry name" value="HTH_MERR"/>
    <property type="match status" value="1"/>
</dbReference>
<dbReference type="Proteomes" id="UP000225766">
    <property type="component" value="Unassembled WGS sequence"/>
</dbReference>
<dbReference type="PROSITE" id="PS50937">
    <property type="entry name" value="HTH_MERR_2"/>
    <property type="match status" value="1"/>
</dbReference>
<keyword evidence="2" id="KW-0238">DNA-binding</keyword>
<accession>A0A2C1LFT5</accession>
<evidence type="ECO:0000256" key="2">
    <source>
        <dbReference type="ARBA" id="ARBA00023125"/>
    </source>
</evidence>
<keyword evidence="3" id="KW-0804">Transcription</keyword>
<feature type="domain" description="HTH merR-type" evidence="4">
    <location>
        <begin position="34"/>
        <end position="104"/>
    </location>
</feature>
<evidence type="ECO:0000256" key="1">
    <source>
        <dbReference type="ARBA" id="ARBA00023015"/>
    </source>
</evidence>
<name>A0A2C1LFT5_BACCE</name>
<dbReference type="PANTHER" id="PTHR30204">
    <property type="entry name" value="REDOX-CYCLING DRUG-SENSING TRANSCRIPTIONAL ACTIVATOR SOXR"/>
    <property type="match status" value="1"/>
</dbReference>
<dbReference type="Gene3D" id="1.10.1660.10">
    <property type="match status" value="1"/>
</dbReference>
<keyword evidence="1" id="KW-0805">Transcription regulation</keyword>
<evidence type="ECO:0000256" key="3">
    <source>
        <dbReference type="ARBA" id="ARBA00023163"/>
    </source>
</evidence>
<dbReference type="InterPro" id="IPR009061">
    <property type="entry name" value="DNA-bd_dom_put_sf"/>
</dbReference>
<dbReference type="Pfam" id="PF13411">
    <property type="entry name" value="MerR_1"/>
    <property type="match status" value="1"/>
</dbReference>
<dbReference type="GO" id="GO:0003677">
    <property type="term" value="F:DNA binding"/>
    <property type="evidence" value="ECO:0007669"/>
    <property type="project" value="UniProtKB-KW"/>
</dbReference>
<dbReference type="InterPro" id="IPR047057">
    <property type="entry name" value="MerR_fam"/>
</dbReference>
<reference evidence="5 6" key="1">
    <citation type="submission" date="2017-09" db="EMBL/GenBank/DDBJ databases">
        <title>Large-scale bioinformatics analysis of Bacillus genomes uncovers conserved roles of natural products in bacterial physiology.</title>
        <authorList>
            <consortium name="Agbiome Team Llc"/>
            <person name="Bleich R.M."/>
            <person name="Grubbs K.J."/>
            <person name="Santa Maria K.C."/>
            <person name="Allen S.E."/>
            <person name="Farag S."/>
            <person name="Shank E.A."/>
            <person name="Bowers A."/>
        </authorList>
    </citation>
    <scope>NUCLEOTIDE SEQUENCE [LARGE SCALE GENOMIC DNA]</scope>
    <source>
        <strain evidence="5 6">AFS040105</strain>
    </source>
</reference>
<sequence>MYKKLQFHIEKEREVAVLEHRANSNVIEVEDNQYYSISQVASILDVSASTIRNWQQELGFYIGENRVGTSRMYTQEQVNKLRRIHDYKNNYRMPIAAIKKILEENFYEMNSGVSDGGFSTKDPKDQQIEEMKEEIGELKRAVTLMAQSMTSMKEDVQQVLSVNQNLLENSTKSVESDINLKEEIKESLVQLKDNQDKQAEKFQEGLQEQIEKFSSEQGNEIEKIFTRTHQQDSENFMKELTRMQKDTEFIKQSMKHFEKQDSEPKGFLARLFGNK</sequence>
<evidence type="ECO:0000313" key="5">
    <source>
        <dbReference type="EMBL" id="PGT96644.1"/>
    </source>
</evidence>
<organism evidence="5 6">
    <name type="scientific">Bacillus cereus</name>
    <dbReference type="NCBI Taxonomy" id="1396"/>
    <lineage>
        <taxon>Bacteria</taxon>
        <taxon>Bacillati</taxon>
        <taxon>Bacillota</taxon>
        <taxon>Bacilli</taxon>
        <taxon>Bacillales</taxon>
        <taxon>Bacillaceae</taxon>
        <taxon>Bacillus</taxon>
        <taxon>Bacillus cereus group</taxon>
    </lineage>
</organism>
<proteinExistence type="predicted"/>
<dbReference type="AlphaFoldDB" id="A0A2C1LFT5"/>
<dbReference type="EMBL" id="NUMG01000052">
    <property type="protein sequence ID" value="PGT96644.1"/>
    <property type="molecule type" value="Genomic_DNA"/>
</dbReference>
<evidence type="ECO:0000259" key="4">
    <source>
        <dbReference type="PROSITE" id="PS50937"/>
    </source>
</evidence>
<protein>
    <recommendedName>
        <fullName evidence="4">HTH merR-type domain-containing protein</fullName>
    </recommendedName>
</protein>
<dbReference type="InterPro" id="IPR000551">
    <property type="entry name" value="MerR-type_HTH_dom"/>
</dbReference>
<dbReference type="SUPFAM" id="SSF46955">
    <property type="entry name" value="Putative DNA-binding domain"/>
    <property type="match status" value="1"/>
</dbReference>
<dbReference type="CDD" id="cd00592">
    <property type="entry name" value="HTH_MerR-like"/>
    <property type="match status" value="1"/>
</dbReference>
<dbReference type="GO" id="GO:0003700">
    <property type="term" value="F:DNA-binding transcription factor activity"/>
    <property type="evidence" value="ECO:0007669"/>
    <property type="project" value="InterPro"/>
</dbReference>